<dbReference type="InterPro" id="IPR043131">
    <property type="entry name" value="BCAT-like_N"/>
</dbReference>
<keyword evidence="4" id="KW-0808">Transferase</keyword>
<dbReference type="SUPFAM" id="SSF56752">
    <property type="entry name" value="D-aminoacid aminotransferase-like PLP-dependent enzymes"/>
    <property type="match status" value="1"/>
</dbReference>
<evidence type="ECO:0000313" key="4">
    <source>
        <dbReference type="EMBL" id="KSU47473.1"/>
    </source>
</evidence>
<dbReference type="Gene3D" id="3.20.10.10">
    <property type="entry name" value="D-amino Acid Aminotransferase, subunit A, domain 2"/>
    <property type="match status" value="1"/>
</dbReference>
<dbReference type="Gene3D" id="3.30.470.10">
    <property type="match status" value="1"/>
</dbReference>
<dbReference type="GO" id="GO:0005829">
    <property type="term" value="C:cytosol"/>
    <property type="evidence" value="ECO:0007669"/>
    <property type="project" value="TreeGrafter"/>
</dbReference>
<name>A0A0V8GBA4_9BACL</name>
<gene>
    <name evidence="4" type="ORF">AS033_16370</name>
</gene>
<protein>
    <submittedName>
        <fullName evidence="4">Aminotransferase IV</fullName>
    </submittedName>
</protein>
<proteinExistence type="inferred from homology"/>
<dbReference type="RefSeq" id="WP_058266105.1">
    <property type="nucleotide sequence ID" value="NZ_FMYN01000009.1"/>
</dbReference>
<evidence type="ECO:0000313" key="5">
    <source>
        <dbReference type="Proteomes" id="UP000053797"/>
    </source>
</evidence>
<dbReference type="GO" id="GO:0008483">
    <property type="term" value="F:transaminase activity"/>
    <property type="evidence" value="ECO:0007669"/>
    <property type="project" value="UniProtKB-KW"/>
</dbReference>
<evidence type="ECO:0000256" key="1">
    <source>
        <dbReference type="ARBA" id="ARBA00001933"/>
    </source>
</evidence>
<comment type="cofactor">
    <cofactor evidence="1">
        <name>pyridoxal 5'-phosphate</name>
        <dbReference type="ChEBI" id="CHEBI:597326"/>
    </cofactor>
</comment>
<comment type="similarity">
    <text evidence="2">Belongs to the class-IV pyridoxal-phosphate-dependent aminotransferase family.</text>
</comment>
<evidence type="ECO:0000256" key="3">
    <source>
        <dbReference type="ARBA" id="ARBA00022898"/>
    </source>
</evidence>
<dbReference type="AlphaFoldDB" id="A0A0V8GBA4"/>
<accession>A0A0V8GBA4</accession>
<dbReference type="InterPro" id="IPR001544">
    <property type="entry name" value="Aminotrans_IV"/>
</dbReference>
<dbReference type="InterPro" id="IPR036038">
    <property type="entry name" value="Aminotransferase-like"/>
</dbReference>
<comment type="caution">
    <text evidence="4">The sequence shown here is derived from an EMBL/GenBank/DDBJ whole genome shotgun (WGS) entry which is preliminary data.</text>
</comment>
<dbReference type="Pfam" id="PF01063">
    <property type="entry name" value="Aminotran_4"/>
    <property type="match status" value="1"/>
</dbReference>
<dbReference type="PANTHER" id="PTHR42743:SF11">
    <property type="entry name" value="AMINODEOXYCHORISMATE LYASE"/>
    <property type="match status" value="1"/>
</dbReference>
<organism evidence="4 5">
    <name type="scientific">Exiguobacterium indicum</name>
    <dbReference type="NCBI Taxonomy" id="296995"/>
    <lineage>
        <taxon>Bacteria</taxon>
        <taxon>Bacillati</taxon>
        <taxon>Bacillota</taxon>
        <taxon>Bacilli</taxon>
        <taxon>Bacillales</taxon>
        <taxon>Bacillales Family XII. Incertae Sedis</taxon>
        <taxon>Exiguobacterium</taxon>
    </lineage>
</organism>
<dbReference type="EMBL" id="LNQL01000009">
    <property type="protein sequence ID" value="KSU47473.1"/>
    <property type="molecule type" value="Genomic_DNA"/>
</dbReference>
<sequence length="279" mass="32039">MYLWHDGTIKREEEVRISPLDHGFVYGMGVFETFRTYNGHPFLFDDHIERLRMSCVALGIQLAYDREALRQAIQDLYAAYGANDLYIRLNVSAGPREIGLSIDPYDTPTVLIYAKPIAPRKRAERALETIRLPRSTPETTYRLKSHHYMNNLVAKRQLFNPEAEGLFLTKEGHVCEGITSNIFWRYGSTWYTSPLETGALNGITRQFLMQYVPVEERLAYLLQLEEADEIIYTNSVQEAVAISSLDGRPFPGINGTGYAQIMTLFDQSVEQVTTRREQR</sequence>
<keyword evidence="3" id="KW-0663">Pyridoxal phosphate</keyword>
<dbReference type="GO" id="GO:0046394">
    <property type="term" value="P:carboxylic acid biosynthetic process"/>
    <property type="evidence" value="ECO:0007669"/>
    <property type="project" value="UniProtKB-ARBA"/>
</dbReference>
<dbReference type="InterPro" id="IPR050571">
    <property type="entry name" value="Class-IV_PLP-Dep_Aminotrnsfr"/>
</dbReference>
<evidence type="ECO:0000256" key="2">
    <source>
        <dbReference type="ARBA" id="ARBA00009320"/>
    </source>
</evidence>
<keyword evidence="4" id="KW-0032">Aminotransferase</keyword>
<dbReference type="Proteomes" id="UP000053797">
    <property type="component" value="Unassembled WGS sequence"/>
</dbReference>
<dbReference type="OrthoDB" id="9805628at2"/>
<dbReference type="PANTHER" id="PTHR42743">
    <property type="entry name" value="AMINO-ACID AMINOTRANSFERASE"/>
    <property type="match status" value="1"/>
</dbReference>
<reference evidence="4 5" key="1">
    <citation type="journal article" date="2015" name="Int. J. Syst. Evol. Microbiol.">
        <title>Exiguobacterium enclense sp. nov., isolated from sediment.</title>
        <authorList>
            <person name="Dastager S.G."/>
            <person name="Mawlankar R."/>
            <person name="Sonalkar V.V."/>
            <person name="Thorat M.N."/>
            <person name="Mual P."/>
            <person name="Verma A."/>
            <person name="Krishnamurthi S."/>
            <person name="Tang S.K."/>
            <person name="Li W.J."/>
        </authorList>
    </citation>
    <scope>NUCLEOTIDE SEQUENCE [LARGE SCALE GENOMIC DNA]</scope>
    <source>
        <strain evidence="4 5">NIO-1109</strain>
    </source>
</reference>
<dbReference type="InterPro" id="IPR043132">
    <property type="entry name" value="BCAT-like_C"/>
</dbReference>